<dbReference type="InParanoid" id="A0A024GRV8"/>
<dbReference type="SMART" id="SM00065">
    <property type="entry name" value="GAF"/>
    <property type="match status" value="1"/>
</dbReference>
<feature type="active site" description="Nucleophile" evidence="1">
    <location>
        <position position="262"/>
    </location>
</feature>
<dbReference type="AlphaFoldDB" id="A0A024GRV8"/>
<gene>
    <name evidence="7" type="ORF">BN9_106130</name>
</gene>
<feature type="transmembrane region" description="Helical" evidence="5">
    <location>
        <begin position="57"/>
        <end position="78"/>
    </location>
</feature>
<organism evidence="7 8">
    <name type="scientific">Albugo candida</name>
    <dbReference type="NCBI Taxonomy" id="65357"/>
    <lineage>
        <taxon>Eukaryota</taxon>
        <taxon>Sar</taxon>
        <taxon>Stramenopiles</taxon>
        <taxon>Oomycota</taxon>
        <taxon>Peronosporomycetes</taxon>
        <taxon>Albuginales</taxon>
        <taxon>Albuginaceae</taxon>
        <taxon>Albugo</taxon>
    </lineage>
</organism>
<feature type="site" description="Cleavage; by autolysis" evidence="3">
    <location>
        <begin position="261"/>
        <end position="262"/>
    </location>
</feature>
<evidence type="ECO:0000256" key="2">
    <source>
        <dbReference type="PIRSR" id="PIRSR600246-2"/>
    </source>
</evidence>
<dbReference type="InterPro" id="IPR000246">
    <property type="entry name" value="Peptidase_T2"/>
</dbReference>
<dbReference type="EMBL" id="CAIX01000288">
    <property type="protein sequence ID" value="CCI49306.1"/>
    <property type="molecule type" value="Genomic_DNA"/>
</dbReference>
<comment type="caution">
    <text evidence="7">The sequence shown here is derived from an EMBL/GenBank/DDBJ whole genome shotgun (WGS) entry which is preliminary data.</text>
</comment>
<dbReference type="Proteomes" id="UP000053237">
    <property type="component" value="Unassembled WGS sequence"/>
</dbReference>
<dbReference type="Pfam" id="PF01112">
    <property type="entry name" value="Asparaginase_2"/>
    <property type="match status" value="1"/>
</dbReference>
<dbReference type="SUPFAM" id="SSF55781">
    <property type="entry name" value="GAF domain-like"/>
    <property type="match status" value="1"/>
</dbReference>
<feature type="binding site" evidence="2">
    <location>
        <begin position="290"/>
        <end position="293"/>
    </location>
    <ligand>
        <name>substrate</name>
    </ligand>
</feature>
<keyword evidence="5" id="KW-0812">Transmembrane</keyword>
<feature type="domain" description="GAF" evidence="6">
    <location>
        <begin position="517"/>
        <end position="657"/>
    </location>
</feature>
<keyword evidence="5" id="KW-0472">Membrane</keyword>
<dbReference type="InterPro" id="IPR011011">
    <property type="entry name" value="Znf_FYVE_PHD"/>
</dbReference>
<keyword evidence="8" id="KW-1185">Reference proteome</keyword>
<feature type="binding site" evidence="2">
    <location>
        <begin position="313"/>
        <end position="316"/>
    </location>
    <ligand>
        <name>substrate</name>
    </ligand>
</feature>
<evidence type="ECO:0000256" key="3">
    <source>
        <dbReference type="PIRSR" id="PIRSR600246-3"/>
    </source>
</evidence>
<evidence type="ECO:0000256" key="4">
    <source>
        <dbReference type="SAM" id="MobiDB-lite"/>
    </source>
</evidence>
<protein>
    <recommendedName>
        <fullName evidence="6">GAF domain-containing protein</fullName>
    </recommendedName>
</protein>
<feature type="region of interest" description="Disordered" evidence="4">
    <location>
        <begin position="665"/>
        <end position="685"/>
    </location>
</feature>
<keyword evidence="5" id="KW-1133">Transmembrane helix</keyword>
<dbReference type="InterPro" id="IPR029016">
    <property type="entry name" value="GAF-like_dom_sf"/>
</dbReference>
<accession>A0A024GRV8</accession>
<dbReference type="STRING" id="65357.A0A024GRV8"/>
<sequence length="782" mass="84978">MAVSRDHLSCSKRYYVNCLCLLLRSIKHSVQSYAVILLIIGQNISILEMTMENTRTIILLSLAGYLLLVKGITVINTWSFTDATKSAFDVLANSKHHPGDVNNVLDAIVAGCNRCEIDQCDHTVGYGASPDTNGETTLDAMILDGTYKQMGAVGQLRRVKAAIKVARAVLHYSAHSILVGDGALQFAKVMGFQEESLTTSFSETLFRNWQHAKCQPNYFRNVYLQNSSCPPYRPIAYDGDMQSHPAEDTASQSLVAESNHDTIGIVVLDSHGNMGAGTSSNGANHKIAGRVGDATIPGAGAYVDSKIGGAAATGDGDIMMRFLPSSQAVQHMANGFHPRVACHKALSSIGAIYPNFKGGLVCLNRFGEYAGVGYGWNFTFSVQTSEMLTPRICGEVVCGNCTLKKEADLPVIGRSLVRVCMSCILSQASKQTNFAATPSTNSSGSLPLDDKKWEPHTSHSLMPKSDSLIQSASDFEQKDFTYTLDFGWDHPWPKPPIPPFELERLDALSSFEIMDTPNEDVFDIICDLASNALKCPIAAISLLAEDREWFKASVGLAQNEIPRSVSFCAHAIMTKEPLIVSDTLADKRFVKNPLVTGAAKIRFYAAAPICTSKGYLLGTVFVFDTVPRTHCDVATLEKLSNVTMKNLEDRRCVLDQMARDRSHIRATGNQHSEPNQSQPPPLEQPSPCVDRIAEIKGTSVAIPSNAVVSNQSENAEISAGPKMESMLMDLLCRTTQTQQQLATQQGAMFTKLGRHSADIDKLASAVARMEAKLSALTDDDTE</sequence>
<dbReference type="OrthoDB" id="188713at2759"/>
<name>A0A024GRV8_9STRA</name>
<dbReference type="PANTHER" id="PTHR43102">
    <property type="entry name" value="SLR1143 PROTEIN"/>
    <property type="match status" value="1"/>
</dbReference>
<dbReference type="InterPro" id="IPR003018">
    <property type="entry name" value="GAF"/>
</dbReference>
<dbReference type="PANTHER" id="PTHR43102:SF2">
    <property type="entry name" value="GAF DOMAIN-CONTAINING PROTEIN"/>
    <property type="match status" value="1"/>
</dbReference>
<dbReference type="Pfam" id="PF01590">
    <property type="entry name" value="GAF"/>
    <property type="match status" value="1"/>
</dbReference>
<evidence type="ECO:0000256" key="5">
    <source>
        <dbReference type="SAM" id="Phobius"/>
    </source>
</evidence>
<evidence type="ECO:0000313" key="7">
    <source>
        <dbReference type="EMBL" id="CCI49306.1"/>
    </source>
</evidence>
<evidence type="ECO:0000313" key="8">
    <source>
        <dbReference type="Proteomes" id="UP000053237"/>
    </source>
</evidence>
<evidence type="ECO:0000259" key="6">
    <source>
        <dbReference type="SMART" id="SM00065"/>
    </source>
</evidence>
<dbReference type="InterPro" id="IPR029055">
    <property type="entry name" value="Ntn_hydrolases_N"/>
</dbReference>
<dbReference type="Gene3D" id="3.30.450.40">
    <property type="match status" value="1"/>
</dbReference>
<proteinExistence type="predicted"/>
<dbReference type="Gene3D" id="3.60.20.30">
    <property type="entry name" value="(Glycosyl)asparaginase"/>
    <property type="match status" value="1"/>
</dbReference>
<dbReference type="SUPFAM" id="SSF57903">
    <property type="entry name" value="FYVE/PHD zinc finger"/>
    <property type="match status" value="1"/>
</dbReference>
<dbReference type="CDD" id="cd04513">
    <property type="entry name" value="Glycosylasparaginase"/>
    <property type="match status" value="1"/>
</dbReference>
<dbReference type="GO" id="GO:0016787">
    <property type="term" value="F:hydrolase activity"/>
    <property type="evidence" value="ECO:0007669"/>
    <property type="project" value="InterPro"/>
</dbReference>
<dbReference type="SUPFAM" id="SSF56235">
    <property type="entry name" value="N-terminal nucleophile aminohydrolases (Ntn hydrolases)"/>
    <property type="match status" value="1"/>
</dbReference>
<reference evidence="7 8" key="1">
    <citation type="submission" date="2012-05" db="EMBL/GenBank/DDBJ databases">
        <title>Recombination and specialization in a pathogen metapopulation.</title>
        <authorList>
            <person name="Gardiner A."/>
            <person name="Kemen E."/>
            <person name="Schultz-Larsen T."/>
            <person name="MacLean D."/>
            <person name="Van Oosterhout C."/>
            <person name="Jones J.D.G."/>
        </authorList>
    </citation>
    <scope>NUCLEOTIDE SEQUENCE [LARGE SCALE GENOMIC DNA]</scope>
    <source>
        <strain evidence="7 8">Ac Nc2</strain>
    </source>
</reference>
<evidence type="ECO:0000256" key="1">
    <source>
        <dbReference type="PIRSR" id="PIRSR600246-1"/>
    </source>
</evidence>